<dbReference type="GO" id="GO:0005737">
    <property type="term" value="C:cytoplasm"/>
    <property type="evidence" value="ECO:0007669"/>
    <property type="project" value="TreeGrafter"/>
</dbReference>
<evidence type="ECO:0000256" key="1">
    <source>
        <dbReference type="ARBA" id="ARBA00007989"/>
    </source>
</evidence>
<comment type="similarity">
    <text evidence="1">Belongs to the BTG family.</text>
</comment>
<evidence type="ECO:0000256" key="3">
    <source>
        <dbReference type="SAM" id="MobiDB-lite"/>
    </source>
</evidence>
<name>A0A1V9XGQ6_9ACAR</name>
<feature type="compositionally biased region" description="Polar residues" evidence="3">
    <location>
        <begin position="433"/>
        <end position="445"/>
    </location>
</feature>
<dbReference type="PANTHER" id="PTHR17537:SF5">
    <property type="entry name" value="TRANSDUCER OF ERBB2, ISOFORM A"/>
    <property type="match status" value="1"/>
</dbReference>
<dbReference type="OrthoDB" id="19928at2759"/>
<dbReference type="GO" id="GO:0003714">
    <property type="term" value="F:transcription corepressor activity"/>
    <property type="evidence" value="ECO:0007669"/>
    <property type="project" value="TreeGrafter"/>
</dbReference>
<evidence type="ECO:0000256" key="2">
    <source>
        <dbReference type="ARBA" id="ARBA00022553"/>
    </source>
</evidence>
<dbReference type="GO" id="GO:0005634">
    <property type="term" value="C:nucleus"/>
    <property type="evidence" value="ECO:0007669"/>
    <property type="project" value="TreeGrafter"/>
</dbReference>
<keyword evidence="2" id="KW-0597">Phosphoprotein</keyword>
<evidence type="ECO:0000313" key="6">
    <source>
        <dbReference type="Proteomes" id="UP000192247"/>
    </source>
</evidence>
<sequence>MFARRRSSRQTDRSACRGLDGVLPNKRVHARTFYGGERGSGRVGVVLAGGKALIRPSPFADVQNVHNSSSPNYRRSSGLISEDLLLSVDQRRGNDEMIAKCTSPKRSFSQKHVRDICSVTNTSETRSSPLIASAASQSFTAAVVVPVDACLYRGNGRAWPASPCSARTNSGLYVASSDDVLRRAPLCDRCAESKQRVVVETRLARIQTSADSIVKHERENVSVNDWQTESCKKRGTPETAVGTTQLGKVAFGDDERMTRLAGGRAGARWRINTMQMELQVALNFLISFLYNKLPRRRVNHFGEELEKALRLKFQRRSSARAASLRMPTAPALSTAPPPDDVEGSGDSAGAIEFRFVAIQQPQATGLRTRWSCPFAPIINHGGNLLCNARPPLAENDETSLSCRAVVCTDLLKLRAPTIPSALARFLRVRSLEATPSTETTSSQPYKAQRPSVRKKGYNSTCDTSNRRFYRVSPPRRRIRRRQIYRRQKTAISSTTAIQAALLNALGDGANRFTRVAQMTLLELTVSNYIDSSMFDEICRNPVWKNVYTERVELIGTGMFSTSTERWVPTA</sequence>
<dbReference type="SUPFAM" id="SSF160696">
    <property type="entry name" value="BTG domain-like"/>
    <property type="match status" value="1"/>
</dbReference>
<dbReference type="PANTHER" id="PTHR17537">
    <property type="entry name" value="TRANSDUCER OF ERBB2 TOB"/>
    <property type="match status" value="1"/>
</dbReference>
<evidence type="ECO:0000259" key="4">
    <source>
        <dbReference type="Pfam" id="PF07742"/>
    </source>
</evidence>
<proteinExistence type="inferred from homology"/>
<dbReference type="InParanoid" id="A0A1V9XGQ6"/>
<feature type="compositionally biased region" description="Low complexity" evidence="3">
    <location>
        <begin position="320"/>
        <end position="334"/>
    </location>
</feature>
<accession>A0A1V9XGQ6</accession>
<protein>
    <submittedName>
        <fullName evidence="5">Protein Tob1-like</fullName>
    </submittedName>
</protein>
<dbReference type="InterPro" id="IPR036054">
    <property type="entry name" value="BTG-like_sf"/>
</dbReference>
<dbReference type="InterPro" id="IPR002087">
    <property type="entry name" value="Anti_prolifrtn"/>
</dbReference>
<dbReference type="EMBL" id="MNPL01011168">
    <property type="protein sequence ID" value="OQR72725.1"/>
    <property type="molecule type" value="Genomic_DNA"/>
</dbReference>
<feature type="region of interest" description="Disordered" evidence="3">
    <location>
        <begin position="433"/>
        <end position="460"/>
    </location>
</feature>
<comment type="caution">
    <text evidence="5">The sequence shown here is derived from an EMBL/GenBank/DDBJ whole genome shotgun (WGS) entry which is preliminary data.</text>
</comment>
<dbReference type="STRING" id="418985.A0A1V9XGQ6"/>
<dbReference type="Proteomes" id="UP000192247">
    <property type="component" value="Unassembled WGS sequence"/>
</dbReference>
<keyword evidence="6" id="KW-1185">Reference proteome</keyword>
<evidence type="ECO:0000313" key="5">
    <source>
        <dbReference type="EMBL" id="OQR72725.1"/>
    </source>
</evidence>
<feature type="domain" description="Anti-proliferative protein" evidence="4">
    <location>
        <begin position="274"/>
        <end position="315"/>
    </location>
</feature>
<gene>
    <name evidence="5" type="ORF">BIW11_03722</name>
</gene>
<organism evidence="5 6">
    <name type="scientific">Tropilaelaps mercedesae</name>
    <dbReference type="NCBI Taxonomy" id="418985"/>
    <lineage>
        <taxon>Eukaryota</taxon>
        <taxon>Metazoa</taxon>
        <taxon>Ecdysozoa</taxon>
        <taxon>Arthropoda</taxon>
        <taxon>Chelicerata</taxon>
        <taxon>Arachnida</taxon>
        <taxon>Acari</taxon>
        <taxon>Parasitiformes</taxon>
        <taxon>Mesostigmata</taxon>
        <taxon>Gamasina</taxon>
        <taxon>Dermanyssoidea</taxon>
        <taxon>Laelapidae</taxon>
        <taxon>Tropilaelaps</taxon>
    </lineage>
</organism>
<feature type="region of interest" description="Disordered" evidence="3">
    <location>
        <begin position="320"/>
        <end position="344"/>
    </location>
</feature>
<dbReference type="InterPro" id="IPR015676">
    <property type="entry name" value="Tob1/2"/>
</dbReference>
<reference evidence="5 6" key="1">
    <citation type="journal article" date="2017" name="Gigascience">
        <title>Draft genome of the honey bee ectoparasitic mite, Tropilaelaps mercedesae, is shaped by the parasitic life history.</title>
        <authorList>
            <person name="Dong X."/>
            <person name="Armstrong S.D."/>
            <person name="Xia D."/>
            <person name="Makepeace B.L."/>
            <person name="Darby A.C."/>
            <person name="Kadowaki T."/>
        </authorList>
    </citation>
    <scope>NUCLEOTIDE SEQUENCE [LARGE SCALE GENOMIC DNA]</scope>
    <source>
        <strain evidence="5">Wuxi-XJTLU</strain>
    </source>
</reference>
<dbReference type="Gene3D" id="3.90.640.90">
    <property type="entry name" value="Anti-proliferative protein, N-terminal domain"/>
    <property type="match status" value="1"/>
</dbReference>
<dbReference type="Pfam" id="PF07742">
    <property type="entry name" value="BTG"/>
    <property type="match status" value="1"/>
</dbReference>
<dbReference type="AlphaFoldDB" id="A0A1V9XGQ6"/>